<evidence type="ECO:0000256" key="3">
    <source>
        <dbReference type="ARBA" id="ARBA00022989"/>
    </source>
</evidence>
<evidence type="ECO:0000313" key="8">
    <source>
        <dbReference type="EMBL" id="GAA1729489.1"/>
    </source>
</evidence>
<dbReference type="Proteomes" id="UP001501138">
    <property type="component" value="Unassembled WGS sequence"/>
</dbReference>
<feature type="transmembrane region" description="Helical" evidence="6">
    <location>
        <begin position="254"/>
        <end position="274"/>
    </location>
</feature>
<reference evidence="8 9" key="1">
    <citation type="journal article" date="2019" name="Int. J. Syst. Evol. Microbiol.">
        <title>The Global Catalogue of Microorganisms (GCM) 10K type strain sequencing project: providing services to taxonomists for standard genome sequencing and annotation.</title>
        <authorList>
            <consortium name="The Broad Institute Genomics Platform"/>
            <consortium name="The Broad Institute Genome Sequencing Center for Infectious Disease"/>
            <person name="Wu L."/>
            <person name="Ma J."/>
        </authorList>
    </citation>
    <scope>NUCLEOTIDE SEQUENCE [LARGE SCALE GENOMIC DNA]</scope>
    <source>
        <strain evidence="8 9">JCM 15589</strain>
    </source>
</reference>
<accession>A0ABN2JJH1</accession>
<feature type="domain" description="ABC-2 type transporter transmembrane" evidence="7">
    <location>
        <begin position="27"/>
        <end position="204"/>
    </location>
</feature>
<keyword evidence="2 6" id="KW-0812">Transmembrane</keyword>
<evidence type="ECO:0000256" key="4">
    <source>
        <dbReference type="ARBA" id="ARBA00023136"/>
    </source>
</evidence>
<evidence type="ECO:0000259" key="7">
    <source>
        <dbReference type="Pfam" id="PF01061"/>
    </source>
</evidence>
<feature type="transmembrane region" description="Helical" evidence="6">
    <location>
        <begin position="44"/>
        <end position="65"/>
    </location>
</feature>
<evidence type="ECO:0000256" key="5">
    <source>
        <dbReference type="SAM" id="MobiDB-lite"/>
    </source>
</evidence>
<proteinExistence type="predicted"/>
<dbReference type="Pfam" id="PF01061">
    <property type="entry name" value="ABC2_membrane"/>
    <property type="match status" value="1"/>
</dbReference>
<sequence length="284" mass="29543">MTTTTPTPTPTTRGRTTSGLRPSLRRVGVLARAELRLLVRNRTALFNALALPLLTVALITAVGGVGDGAPDVVGPMLLNVLTLMALTFVVYYNLTVAYVARREELVLKRYLVGESSRAEILAGAAVPAVVVAATQSVLGVVGVSVFLEPPALVNPLLMVVAVVGGSVMLTALAAATSGLSRTVESAQLTTLPLLFVALPFAGLFGGAAPGGSSGVFDTISTFTPLRPIADLMMLGAVGLDRDGQVLSTFGETVAAGRLSVAVLVAWTVIGVLAARRWMRWEPRR</sequence>
<gene>
    <name evidence="8" type="ORF">GCM10009809_26360</name>
</gene>
<keyword evidence="9" id="KW-1185">Reference proteome</keyword>
<evidence type="ECO:0000256" key="2">
    <source>
        <dbReference type="ARBA" id="ARBA00022692"/>
    </source>
</evidence>
<organism evidence="8 9">
    <name type="scientific">Isoptericola hypogeus</name>
    <dbReference type="NCBI Taxonomy" id="300179"/>
    <lineage>
        <taxon>Bacteria</taxon>
        <taxon>Bacillati</taxon>
        <taxon>Actinomycetota</taxon>
        <taxon>Actinomycetes</taxon>
        <taxon>Micrococcales</taxon>
        <taxon>Promicromonosporaceae</taxon>
        <taxon>Isoptericola</taxon>
    </lineage>
</organism>
<dbReference type="InterPro" id="IPR013525">
    <property type="entry name" value="ABC2_TM"/>
</dbReference>
<dbReference type="PANTHER" id="PTHR43027:SF2">
    <property type="entry name" value="TRANSPORT PERMEASE PROTEIN"/>
    <property type="match status" value="1"/>
</dbReference>
<dbReference type="RefSeq" id="WP_344248915.1">
    <property type="nucleotide sequence ID" value="NZ_BAAAPM010000005.1"/>
</dbReference>
<feature type="compositionally biased region" description="Low complexity" evidence="5">
    <location>
        <begin position="1"/>
        <end position="17"/>
    </location>
</feature>
<feature type="region of interest" description="Disordered" evidence="5">
    <location>
        <begin position="1"/>
        <end position="20"/>
    </location>
</feature>
<dbReference type="InterPro" id="IPR052902">
    <property type="entry name" value="ABC-2_transporter"/>
</dbReference>
<feature type="transmembrane region" description="Helical" evidence="6">
    <location>
        <begin position="153"/>
        <end position="176"/>
    </location>
</feature>
<evidence type="ECO:0000256" key="1">
    <source>
        <dbReference type="ARBA" id="ARBA00004141"/>
    </source>
</evidence>
<name>A0ABN2JJH1_9MICO</name>
<evidence type="ECO:0000313" key="9">
    <source>
        <dbReference type="Proteomes" id="UP001501138"/>
    </source>
</evidence>
<dbReference type="EMBL" id="BAAAPM010000005">
    <property type="protein sequence ID" value="GAA1729489.1"/>
    <property type="molecule type" value="Genomic_DNA"/>
</dbReference>
<dbReference type="PANTHER" id="PTHR43027">
    <property type="entry name" value="DOXORUBICIN RESISTANCE ABC TRANSPORTER PERMEASE PROTEIN DRRC-RELATED"/>
    <property type="match status" value="1"/>
</dbReference>
<feature type="transmembrane region" description="Helical" evidence="6">
    <location>
        <begin position="188"/>
        <end position="208"/>
    </location>
</feature>
<protein>
    <submittedName>
        <fullName evidence="8">ABC transporter permease</fullName>
    </submittedName>
</protein>
<evidence type="ECO:0000256" key="6">
    <source>
        <dbReference type="SAM" id="Phobius"/>
    </source>
</evidence>
<feature type="transmembrane region" description="Helical" evidence="6">
    <location>
        <begin position="77"/>
        <end position="100"/>
    </location>
</feature>
<comment type="subcellular location">
    <subcellularLocation>
        <location evidence="1">Membrane</location>
        <topology evidence="1">Multi-pass membrane protein</topology>
    </subcellularLocation>
</comment>
<feature type="transmembrane region" description="Helical" evidence="6">
    <location>
        <begin position="120"/>
        <end position="147"/>
    </location>
</feature>
<keyword evidence="3 6" id="KW-1133">Transmembrane helix</keyword>
<comment type="caution">
    <text evidence="8">The sequence shown here is derived from an EMBL/GenBank/DDBJ whole genome shotgun (WGS) entry which is preliminary data.</text>
</comment>
<keyword evidence="4 6" id="KW-0472">Membrane</keyword>